<protein>
    <submittedName>
        <fullName evidence="1">Uncharacterized protein</fullName>
    </submittedName>
</protein>
<reference evidence="1 2" key="1">
    <citation type="journal article" date="2023" name="Plants (Basel)">
        <title>Bridging the Gap: Combining Genomics and Transcriptomics Approaches to Understand Stylosanthes scabra, an Orphan Legume from the Brazilian Caatinga.</title>
        <authorList>
            <person name="Ferreira-Neto J.R.C."/>
            <person name="da Silva M.D."/>
            <person name="Binneck E."/>
            <person name="de Melo N.F."/>
            <person name="da Silva R.H."/>
            <person name="de Melo A.L.T.M."/>
            <person name="Pandolfi V."/>
            <person name="Bustamante F.O."/>
            <person name="Brasileiro-Vidal A.C."/>
            <person name="Benko-Iseppon A.M."/>
        </authorList>
    </citation>
    <scope>NUCLEOTIDE SEQUENCE [LARGE SCALE GENOMIC DNA]</scope>
    <source>
        <tissue evidence="1">Leaves</tissue>
    </source>
</reference>
<evidence type="ECO:0000313" key="1">
    <source>
        <dbReference type="EMBL" id="MED6165771.1"/>
    </source>
</evidence>
<keyword evidence="2" id="KW-1185">Reference proteome</keyword>
<feature type="non-terminal residue" evidence="1">
    <location>
        <position position="69"/>
    </location>
</feature>
<name>A0ABU6UXC4_9FABA</name>
<proteinExistence type="predicted"/>
<gene>
    <name evidence="1" type="ORF">PIB30_102761</name>
</gene>
<comment type="caution">
    <text evidence="1">The sequence shown here is derived from an EMBL/GenBank/DDBJ whole genome shotgun (WGS) entry which is preliminary data.</text>
</comment>
<dbReference type="Proteomes" id="UP001341840">
    <property type="component" value="Unassembled WGS sequence"/>
</dbReference>
<accession>A0ABU6UXC4</accession>
<dbReference type="EMBL" id="JASCZI010124046">
    <property type="protein sequence ID" value="MED6165771.1"/>
    <property type="molecule type" value="Genomic_DNA"/>
</dbReference>
<sequence>MDVVTNYLFSNYTNLQNFTRVPYLYDFNICRIGEVLVLLAYKWEDSGCNPSWVKRHKKIVLLPADRAMA</sequence>
<organism evidence="1 2">
    <name type="scientific">Stylosanthes scabra</name>
    <dbReference type="NCBI Taxonomy" id="79078"/>
    <lineage>
        <taxon>Eukaryota</taxon>
        <taxon>Viridiplantae</taxon>
        <taxon>Streptophyta</taxon>
        <taxon>Embryophyta</taxon>
        <taxon>Tracheophyta</taxon>
        <taxon>Spermatophyta</taxon>
        <taxon>Magnoliopsida</taxon>
        <taxon>eudicotyledons</taxon>
        <taxon>Gunneridae</taxon>
        <taxon>Pentapetalae</taxon>
        <taxon>rosids</taxon>
        <taxon>fabids</taxon>
        <taxon>Fabales</taxon>
        <taxon>Fabaceae</taxon>
        <taxon>Papilionoideae</taxon>
        <taxon>50 kb inversion clade</taxon>
        <taxon>dalbergioids sensu lato</taxon>
        <taxon>Dalbergieae</taxon>
        <taxon>Pterocarpus clade</taxon>
        <taxon>Stylosanthes</taxon>
    </lineage>
</organism>
<evidence type="ECO:0000313" key="2">
    <source>
        <dbReference type="Proteomes" id="UP001341840"/>
    </source>
</evidence>